<evidence type="ECO:0000256" key="3">
    <source>
        <dbReference type="ARBA" id="ARBA00022989"/>
    </source>
</evidence>
<organism evidence="7 8">
    <name type="scientific">Thiorhodovibrio winogradskyi</name>
    <dbReference type="NCBI Taxonomy" id="77007"/>
    <lineage>
        <taxon>Bacteria</taxon>
        <taxon>Pseudomonadati</taxon>
        <taxon>Pseudomonadota</taxon>
        <taxon>Gammaproteobacteria</taxon>
        <taxon>Chromatiales</taxon>
        <taxon>Chromatiaceae</taxon>
        <taxon>Thiorhodovibrio</taxon>
    </lineage>
</organism>
<keyword evidence="2 6" id="KW-0812">Transmembrane</keyword>
<dbReference type="Pfam" id="PF05128">
    <property type="entry name" value="DUF697"/>
    <property type="match status" value="1"/>
</dbReference>
<evidence type="ECO:0000256" key="5">
    <source>
        <dbReference type="SAM" id="MobiDB-lite"/>
    </source>
</evidence>
<reference evidence="7 8" key="1">
    <citation type="journal article" date="2023" name="Microorganisms">
        <title>Thiorhodovibrio frisius and Trv. litoralis spp. nov., Two Novel Members from a Clade of Fastidious Purple Sulfur Bacteria That Exhibit Unique Red-Shifted Light-Harvesting Capabilities.</title>
        <authorList>
            <person name="Methner A."/>
            <person name="Kuzyk S.B."/>
            <person name="Petersen J."/>
            <person name="Bauer S."/>
            <person name="Brinkmann H."/>
            <person name="Sichau K."/>
            <person name="Wanner G."/>
            <person name="Wolf J."/>
            <person name="Neumann-Schaal M."/>
            <person name="Henke P."/>
            <person name="Tank M."/>
            <person name="Sproer C."/>
            <person name="Bunk B."/>
            <person name="Overmann J."/>
        </authorList>
    </citation>
    <scope>NUCLEOTIDE SEQUENCE [LARGE SCALE GENOMIC DNA]</scope>
    <source>
        <strain evidence="7 8">DSM 6702</strain>
    </source>
</reference>
<evidence type="ECO:0000256" key="2">
    <source>
        <dbReference type="ARBA" id="ARBA00022692"/>
    </source>
</evidence>
<name>A0ABZ0S747_9GAMM</name>
<gene>
    <name evidence="7" type="ORF">Thiowin_01295</name>
</gene>
<evidence type="ECO:0000313" key="8">
    <source>
        <dbReference type="Proteomes" id="UP001432180"/>
    </source>
</evidence>
<dbReference type="InterPro" id="IPR021147">
    <property type="entry name" value="DUF697"/>
</dbReference>
<proteinExistence type="predicted"/>
<evidence type="ECO:0000313" key="7">
    <source>
        <dbReference type="EMBL" id="WPL16342.1"/>
    </source>
</evidence>
<evidence type="ECO:0000256" key="6">
    <source>
        <dbReference type="SAM" id="Phobius"/>
    </source>
</evidence>
<comment type="subcellular location">
    <subcellularLocation>
        <location evidence="1">Membrane</location>
        <topology evidence="1">Multi-pass membrane protein</topology>
    </subcellularLocation>
</comment>
<feature type="region of interest" description="Disordered" evidence="5">
    <location>
        <begin position="181"/>
        <end position="202"/>
    </location>
</feature>
<keyword evidence="3 6" id="KW-1133">Transmembrane helix</keyword>
<feature type="transmembrane region" description="Helical" evidence="6">
    <location>
        <begin position="134"/>
        <end position="152"/>
    </location>
</feature>
<sequence length="202" mass="22447">MLESQWLGALSLYRNRSHSGVVMDIIESAKQRIQREVTDIENRTDLTDDQKRSRIIHIFSATCAAVAVQPIPFADIFVLTPIQAYMGTRLSAIRGMPLSEKEAKDLVVEIGGVVGLGMIAQQIALGLYKTGLPFLAGFTTIPLVYGLTYAIGRVMDLYLEKKERGQTMSQADMRAAWAKAREEGKQQAKTAKAEVMERKDQL</sequence>
<protein>
    <submittedName>
        <fullName evidence="7">GTPase</fullName>
    </submittedName>
</protein>
<evidence type="ECO:0000256" key="4">
    <source>
        <dbReference type="ARBA" id="ARBA00023136"/>
    </source>
</evidence>
<keyword evidence="8" id="KW-1185">Reference proteome</keyword>
<evidence type="ECO:0000256" key="1">
    <source>
        <dbReference type="ARBA" id="ARBA00004141"/>
    </source>
</evidence>
<keyword evidence="4 6" id="KW-0472">Membrane</keyword>
<feature type="transmembrane region" description="Helical" evidence="6">
    <location>
        <begin position="106"/>
        <end position="128"/>
    </location>
</feature>
<dbReference type="EMBL" id="CP121472">
    <property type="protein sequence ID" value="WPL16342.1"/>
    <property type="molecule type" value="Genomic_DNA"/>
</dbReference>
<dbReference type="Proteomes" id="UP001432180">
    <property type="component" value="Chromosome"/>
</dbReference>
<accession>A0ABZ0S747</accession>